<reference evidence="3 4" key="1">
    <citation type="submission" date="2018-07" db="EMBL/GenBank/DDBJ databases">
        <title>Genomic Encyclopedia of Type Strains, Phase IV (KMG-IV): sequencing the most valuable type-strain genomes for metagenomic binning, comparative biology and taxonomic classification.</title>
        <authorList>
            <person name="Goeker M."/>
        </authorList>
    </citation>
    <scope>NUCLEOTIDE SEQUENCE [LARGE SCALE GENOMIC DNA]</scope>
    <source>
        <strain evidence="3 4">DSM 44290</strain>
    </source>
</reference>
<protein>
    <submittedName>
        <fullName evidence="3">Pimeloyl-ACP methyl ester carboxylesterase</fullName>
    </submittedName>
</protein>
<dbReference type="RefSeq" id="WP_068004699.1">
    <property type="nucleotide sequence ID" value="NZ_QQBC01000010.1"/>
</dbReference>
<name>A0A370HYF2_9NOCA</name>
<evidence type="ECO:0000256" key="1">
    <source>
        <dbReference type="SAM" id="MobiDB-lite"/>
    </source>
</evidence>
<dbReference type="GO" id="GO:0046503">
    <property type="term" value="P:glycerolipid catabolic process"/>
    <property type="evidence" value="ECO:0007669"/>
    <property type="project" value="TreeGrafter"/>
</dbReference>
<dbReference type="InterPro" id="IPR029058">
    <property type="entry name" value="AB_hydrolase_fold"/>
</dbReference>
<dbReference type="InterPro" id="IPR000073">
    <property type="entry name" value="AB_hydrolase_1"/>
</dbReference>
<dbReference type="PANTHER" id="PTHR43433:SF5">
    <property type="entry name" value="AB HYDROLASE-1 DOMAIN-CONTAINING PROTEIN"/>
    <property type="match status" value="1"/>
</dbReference>
<dbReference type="PANTHER" id="PTHR43433">
    <property type="entry name" value="HYDROLASE, ALPHA/BETA FOLD FAMILY PROTEIN"/>
    <property type="match status" value="1"/>
</dbReference>
<evidence type="ECO:0000259" key="2">
    <source>
        <dbReference type="Pfam" id="PF00561"/>
    </source>
</evidence>
<gene>
    <name evidence="3" type="ORF">DFR76_110215</name>
</gene>
<evidence type="ECO:0000313" key="4">
    <source>
        <dbReference type="Proteomes" id="UP000254869"/>
    </source>
</evidence>
<accession>A0A370HYF2</accession>
<dbReference type="GO" id="GO:0004806">
    <property type="term" value="F:triacylglycerol lipase activity"/>
    <property type="evidence" value="ECO:0007669"/>
    <property type="project" value="TreeGrafter"/>
</dbReference>
<sequence length="300" mass="31649">MRSATLAVDGATLYYEIRGHGPLLLLIPGGGGDASHADPLADALASHFTVVAYDVRGYSRSTLHSGRPEPQHVAVQAEDAARLITHLSPHAPAYVVGGSNGAIVGLDLLARRPHLVHTLLAHEPPCFAILPDAPTHHAWIERVYQLLLDQGPAAAGAEFLAGIGEAMDPSPAPAQRTARDTETWARLAANGPIMMRYELREFTSYQPDLAALAAVSDRLILAAGHGTGSLLPARPAAALAERLGLPLRRLPGKHNGPRAHAPAFAARLIDLFTDRSPRPAVAAPPPPAPHCPPPAHPRGR</sequence>
<dbReference type="SUPFAM" id="SSF53474">
    <property type="entry name" value="alpha/beta-Hydrolases"/>
    <property type="match status" value="1"/>
</dbReference>
<feature type="compositionally biased region" description="Pro residues" evidence="1">
    <location>
        <begin position="282"/>
        <end position="300"/>
    </location>
</feature>
<dbReference type="Pfam" id="PF00561">
    <property type="entry name" value="Abhydrolase_1"/>
    <property type="match status" value="1"/>
</dbReference>
<evidence type="ECO:0000313" key="3">
    <source>
        <dbReference type="EMBL" id="RDI63518.1"/>
    </source>
</evidence>
<feature type="domain" description="AB hydrolase-1" evidence="2">
    <location>
        <begin position="22"/>
        <end position="142"/>
    </location>
</feature>
<dbReference type="AlphaFoldDB" id="A0A370HYF2"/>
<proteinExistence type="predicted"/>
<dbReference type="EMBL" id="QQBC01000010">
    <property type="protein sequence ID" value="RDI63518.1"/>
    <property type="molecule type" value="Genomic_DNA"/>
</dbReference>
<feature type="region of interest" description="Disordered" evidence="1">
    <location>
        <begin position="275"/>
        <end position="300"/>
    </location>
</feature>
<dbReference type="Proteomes" id="UP000254869">
    <property type="component" value="Unassembled WGS sequence"/>
</dbReference>
<dbReference type="InterPro" id="IPR050471">
    <property type="entry name" value="AB_hydrolase"/>
</dbReference>
<dbReference type="STRING" id="1210086.GCA_001613105_05921"/>
<comment type="caution">
    <text evidence="3">The sequence shown here is derived from an EMBL/GenBank/DDBJ whole genome shotgun (WGS) entry which is preliminary data.</text>
</comment>
<keyword evidence="4" id="KW-1185">Reference proteome</keyword>
<dbReference type="Gene3D" id="3.40.50.1820">
    <property type="entry name" value="alpha/beta hydrolase"/>
    <property type="match status" value="1"/>
</dbReference>
<organism evidence="3 4">
    <name type="scientific">Nocardia pseudobrasiliensis</name>
    <dbReference type="NCBI Taxonomy" id="45979"/>
    <lineage>
        <taxon>Bacteria</taxon>
        <taxon>Bacillati</taxon>
        <taxon>Actinomycetota</taxon>
        <taxon>Actinomycetes</taxon>
        <taxon>Mycobacteriales</taxon>
        <taxon>Nocardiaceae</taxon>
        <taxon>Nocardia</taxon>
    </lineage>
</organism>